<protein>
    <submittedName>
        <fullName evidence="1">Uncharacterized protein</fullName>
    </submittedName>
</protein>
<accession>A0A9E8C0C8</accession>
<name>A0A9E8C0C8_9ABAC</name>
<evidence type="ECO:0000313" key="1">
    <source>
        <dbReference type="EMBL" id="UZE89711.1"/>
    </source>
</evidence>
<dbReference type="Proteomes" id="UP001264959">
    <property type="component" value="Segment"/>
</dbReference>
<proteinExistence type="predicted"/>
<keyword evidence="2" id="KW-1185">Reference proteome</keyword>
<evidence type="ECO:0000313" key="2">
    <source>
        <dbReference type="Proteomes" id="UP001264959"/>
    </source>
</evidence>
<reference evidence="1" key="1">
    <citation type="journal article" date="2022" name="Viruses">
        <title>The Parapoynx stagnalis Nucleopolyhedrovirus (PastNPV), a Divergent Member of the Alphabaculovirus Group I Clade, Encodes a Homolog of Ran GTPase.</title>
        <authorList>
            <person name="Harrison R.L."/>
            <person name="Rowley D.L."/>
        </authorList>
    </citation>
    <scope>NUCLEOTIDE SEQUENCE</scope>
    <source>
        <strain evidence="1">BCIPV-473</strain>
    </source>
</reference>
<dbReference type="EMBL" id="ON704650">
    <property type="protein sequence ID" value="UZE89711.1"/>
    <property type="molecule type" value="Genomic_DNA"/>
</dbReference>
<organism evidence="1 2">
    <name type="scientific">Parapoynx stagnalis nucleopolyhedrovirus</name>
    <dbReference type="NCBI Taxonomy" id="2993413"/>
    <lineage>
        <taxon>Viruses</taxon>
        <taxon>Viruses incertae sedis</taxon>
        <taxon>Naldaviricetes</taxon>
        <taxon>Lefavirales</taxon>
        <taxon>Baculoviridae</taxon>
        <taxon>Alphabaculovirus</taxon>
        <taxon>Alphabaculovirus pastagnalis</taxon>
    </lineage>
</organism>
<sequence>MASKSVKSLRPTPYSKPKKIVQNVKLGKFKTETIDVDKSITPIQFTEKNESFEKLLVAEQKVNEVIQLLPPVKVPIPVYFVVAFSPPIYPINFVNRISETTVQCTNINENLLFSNIDLKMINFIAPSNFKLLINNKFISIQNVTYDKSKNALKIVINKYTDPIKKSVIYFCLFNVSRRPWTVPKYLVDMFNN</sequence>